<evidence type="ECO:0000256" key="4">
    <source>
        <dbReference type="ARBA" id="ARBA00023004"/>
    </source>
</evidence>
<dbReference type="Gene3D" id="1.10.630.10">
    <property type="entry name" value="Cytochrome P450"/>
    <property type="match status" value="1"/>
</dbReference>
<keyword evidence="3" id="KW-0560">Oxidoreductase</keyword>
<dbReference type="InterPro" id="IPR034812">
    <property type="entry name" value="Ppo-like_N"/>
</dbReference>
<feature type="compositionally biased region" description="Gly residues" evidence="6">
    <location>
        <begin position="1138"/>
        <end position="1160"/>
    </location>
</feature>
<dbReference type="GO" id="GO:0051213">
    <property type="term" value="F:dioxygenase activity"/>
    <property type="evidence" value="ECO:0007669"/>
    <property type="project" value="UniProtKB-KW"/>
</dbReference>
<proteinExistence type="predicted"/>
<reference evidence="8" key="1">
    <citation type="journal article" date="2015" name="BMC Genomics">
        <title>Genomic and transcriptomic analysis of the endophytic fungus Pestalotiopsis fici reveals its lifestyle and high potential for synthesis of natural products.</title>
        <authorList>
            <person name="Wang X."/>
            <person name="Zhang X."/>
            <person name="Liu L."/>
            <person name="Xiang M."/>
            <person name="Wang W."/>
            <person name="Sun X."/>
            <person name="Che Y."/>
            <person name="Guo L."/>
            <person name="Liu G."/>
            <person name="Guo L."/>
            <person name="Wang C."/>
            <person name="Yin W.B."/>
            <person name="Stadler M."/>
            <person name="Zhang X."/>
            <person name="Liu X."/>
        </authorList>
    </citation>
    <scope>NUCLEOTIDE SEQUENCE [LARGE SCALE GENOMIC DNA]</scope>
    <source>
        <strain evidence="8">W106-1 / CGMCC3.15140</strain>
    </source>
</reference>
<dbReference type="CDD" id="cd20612">
    <property type="entry name" value="CYP_LDS-like_C"/>
    <property type="match status" value="1"/>
</dbReference>
<dbReference type="EMBL" id="KI912115">
    <property type="protein sequence ID" value="ETS78384.1"/>
    <property type="molecule type" value="Genomic_DNA"/>
</dbReference>
<dbReference type="RefSeq" id="XP_007837218.1">
    <property type="nucleotide sequence ID" value="XM_007839027.1"/>
</dbReference>
<feature type="region of interest" description="Disordered" evidence="6">
    <location>
        <begin position="1"/>
        <end position="23"/>
    </location>
</feature>
<dbReference type="GO" id="GO:0020037">
    <property type="term" value="F:heme binding"/>
    <property type="evidence" value="ECO:0007669"/>
    <property type="project" value="InterPro"/>
</dbReference>
<evidence type="ECO:0000256" key="1">
    <source>
        <dbReference type="ARBA" id="ARBA00022723"/>
    </source>
</evidence>
<dbReference type="Pfam" id="PF03098">
    <property type="entry name" value="An_peroxidase"/>
    <property type="match status" value="2"/>
</dbReference>
<dbReference type="OrthoDB" id="823504at2759"/>
<evidence type="ECO:0000256" key="2">
    <source>
        <dbReference type="ARBA" id="ARBA00022964"/>
    </source>
</evidence>
<dbReference type="PRINTS" id="PR00457">
    <property type="entry name" value="ANPEROXIDASE"/>
</dbReference>
<evidence type="ECO:0000256" key="3">
    <source>
        <dbReference type="ARBA" id="ARBA00023002"/>
    </source>
</evidence>
<dbReference type="GO" id="GO:0004497">
    <property type="term" value="F:monooxygenase activity"/>
    <property type="evidence" value="ECO:0007669"/>
    <property type="project" value="InterPro"/>
</dbReference>
<keyword evidence="1 5" id="KW-0479">Metal-binding</keyword>
<dbReference type="OMA" id="KIQWDGD"/>
<keyword evidence="4 5" id="KW-0408">Iron</keyword>
<dbReference type="GO" id="GO:0005506">
    <property type="term" value="F:iron ion binding"/>
    <property type="evidence" value="ECO:0007669"/>
    <property type="project" value="InterPro"/>
</dbReference>
<dbReference type="PROSITE" id="PS50292">
    <property type="entry name" value="PEROXIDASE_3"/>
    <property type="match status" value="1"/>
</dbReference>
<keyword evidence="2" id="KW-0223">Dioxygenase</keyword>
<dbReference type="AlphaFoldDB" id="W3WX62"/>
<evidence type="ECO:0000256" key="5">
    <source>
        <dbReference type="PIRSR" id="PIRSR619791-2"/>
    </source>
</evidence>
<dbReference type="InterPro" id="IPR050783">
    <property type="entry name" value="Oxylipin_biosynth_metab"/>
</dbReference>
<dbReference type="SUPFAM" id="SSF48264">
    <property type="entry name" value="Cytochrome P450"/>
    <property type="match status" value="1"/>
</dbReference>
<dbReference type="Proteomes" id="UP000030651">
    <property type="component" value="Unassembled WGS sequence"/>
</dbReference>
<dbReference type="GeneID" id="19275459"/>
<keyword evidence="8" id="KW-1185">Reference proteome</keyword>
<accession>W3WX62</accession>
<sequence>MPSKVVNGANGTHEPPRPPLPSELEKWRQKLRSQFENATNILKAIRQPLPDQTDGGRPLDPKEEAHWVKKLESDLGDLGHLGITDVKTLVEMSVKIKEGDMIDDRKYLMEGLVKAASQLPQGSMTGETITSNFLTTLWNDLQHPPQSMLGDEWAYRSADGSRNSLTNPHLGRAGMPYARTVKPETVQPAVLPEPGQIFDSIFARKDENREPHPNRISSVLFYLGSIIIHDLFRTDHDDYQVSQTSSYLDLSPLYGANAVEQKTMRTYENGKIHPDCFADKRVLGFPPGVSVLLIMFNRFHNDVVKNLAEINEGGRFTPPIRGDPKYARYADAQYQKPENKHKIRTYELDLQKRDEDLFQTGRLVTCGLYVNCILLDYVRTILNLNRTDSKWQLNPRMEIKGTPLATGNQVSAEFNLVYRWHAAISARDEKWTNEKMRELFPNCDDFSRITGLQMVKKLHEWEQKLSADPLKWPIADGLARNQETNKFSDDDLVKIITESIDDPANSFGANRVPVVMRAIEILGIQQARAWNLGTLNEFRKHFQLEPHREFTDINPNPEVADQLRHLYGHPDLVEMYPGLMAEDAKVPKLPGSGLCPSYTVSRAVLSDAVALVRGDRFYTVDYHPKKLTNWGYQAASSDLNIDNGCVFYKLFTRAFPDHFKSDSVYAHYPLTVPKYMKIALQDLGKEANYSYDKPHYHAPAKMAFSYAAADTILEEGNADFKLNWGNEGQFLMRTPESPMNGNSSDLLRNGNNTADWEAEVGRFYEKATTDLLKEKSYKIAGKNQVDIIHDVCNLVHVRFCAEMFMMPLKGRDIPGIFDDYQLYMVLTSFYASNFIDLDPTAAFALSQKSHQATQLLGQLLGARVTETKLGGYITSLTQLIWPRDTTLQKYGNSMIQTLLSESKMTVHSLVWDHIMVAASSIVSSQCQVFGETLEYFLTGEGNKYLPELRRLSKSDAPEDFDTLMHYMLEGSRLRGETSVSRYAARDLTIRDKNSSLELRAGGRVTVNLRAASHDPARFSNPQELDLKRDVEAYIHLGWETDQCLGLPMVRTSLTSMLKAICRLDGLEAIRGPQGVLQKRVRPFAPGIKPPGNDKVWRDEDIYYHQYMNEMLDSYLPFPVSLKITWVDEKPRPIATNRNGGGHGNGHANGHANGYGNGRAN</sequence>
<name>W3WX62_PESFW</name>
<dbReference type="InterPro" id="IPR019791">
    <property type="entry name" value="Haem_peroxidase_animal"/>
</dbReference>
<dbReference type="InParanoid" id="W3WX62"/>
<dbReference type="SUPFAM" id="SSF48113">
    <property type="entry name" value="Heme-dependent peroxidases"/>
    <property type="match status" value="1"/>
</dbReference>
<feature type="region of interest" description="Disordered" evidence="6">
    <location>
        <begin position="1134"/>
        <end position="1160"/>
    </location>
</feature>
<dbReference type="PANTHER" id="PTHR11903">
    <property type="entry name" value="PROSTAGLANDIN G/H SYNTHASE"/>
    <property type="match status" value="1"/>
</dbReference>
<dbReference type="GO" id="GO:0006979">
    <property type="term" value="P:response to oxidative stress"/>
    <property type="evidence" value="ECO:0007669"/>
    <property type="project" value="InterPro"/>
</dbReference>
<dbReference type="InterPro" id="IPR010255">
    <property type="entry name" value="Haem_peroxidase_sf"/>
</dbReference>
<evidence type="ECO:0008006" key="9">
    <source>
        <dbReference type="Google" id="ProtNLM"/>
    </source>
</evidence>
<dbReference type="Gene3D" id="1.10.640.10">
    <property type="entry name" value="Haem peroxidase domain superfamily, animal type"/>
    <property type="match status" value="1"/>
</dbReference>
<evidence type="ECO:0000313" key="8">
    <source>
        <dbReference type="Proteomes" id="UP000030651"/>
    </source>
</evidence>
<dbReference type="InterPro" id="IPR036396">
    <property type="entry name" value="Cyt_P450_sf"/>
</dbReference>
<dbReference type="PANTHER" id="PTHR11903:SF13">
    <property type="entry name" value="LINOLEATE 10R-LIPOXYGENASE"/>
    <property type="match status" value="1"/>
</dbReference>
<dbReference type="HOGENOM" id="CLU_002329_1_0_1"/>
<dbReference type="eggNOG" id="KOG2408">
    <property type="taxonomic scope" value="Eukaryota"/>
</dbReference>
<dbReference type="InterPro" id="IPR037120">
    <property type="entry name" value="Haem_peroxidase_sf_animal"/>
</dbReference>
<keyword evidence="5" id="KW-0349">Heme</keyword>
<feature type="binding site" description="axial binding residue" evidence="5">
    <location>
        <position position="421"/>
    </location>
    <ligand>
        <name>heme b</name>
        <dbReference type="ChEBI" id="CHEBI:60344"/>
    </ligand>
    <ligandPart>
        <name>Fe</name>
        <dbReference type="ChEBI" id="CHEBI:18248"/>
    </ligandPart>
</feature>
<dbReference type="GO" id="GO:0004601">
    <property type="term" value="F:peroxidase activity"/>
    <property type="evidence" value="ECO:0007669"/>
    <property type="project" value="InterPro"/>
</dbReference>
<dbReference type="CDD" id="cd09817">
    <property type="entry name" value="linoleate_diol_synthase_like"/>
    <property type="match status" value="1"/>
</dbReference>
<dbReference type="KEGG" id="pfy:PFICI_10446"/>
<dbReference type="GO" id="GO:0016705">
    <property type="term" value="F:oxidoreductase activity, acting on paired donors, with incorporation or reduction of molecular oxygen"/>
    <property type="evidence" value="ECO:0007669"/>
    <property type="project" value="InterPro"/>
</dbReference>
<protein>
    <recommendedName>
        <fullName evidence="9">Psi-producing oxygenase A</fullName>
    </recommendedName>
</protein>
<gene>
    <name evidence="7" type="ORF">PFICI_10446</name>
</gene>
<dbReference type="GO" id="GO:0006631">
    <property type="term" value="P:fatty acid metabolic process"/>
    <property type="evidence" value="ECO:0007669"/>
    <property type="project" value="UniProtKB-ARBA"/>
</dbReference>
<evidence type="ECO:0000256" key="6">
    <source>
        <dbReference type="SAM" id="MobiDB-lite"/>
    </source>
</evidence>
<organism evidence="7 8">
    <name type="scientific">Pestalotiopsis fici (strain W106-1 / CGMCC3.15140)</name>
    <dbReference type="NCBI Taxonomy" id="1229662"/>
    <lineage>
        <taxon>Eukaryota</taxon>
        <taxon>Fungi</taxon>
        <taxon>Dikarya</taxon>
        <taxon>Ascomycota</taxon>
        <taxon>Pezizomycotina</taxon>
        <taxon>Sordariomycetes</taxon>
        <taxon>Xylariomycetidae</taxon>
        <taxon>Amphisphaeriales</taxon>
        <taxon>Sporocadaceae</taxon>
        <taxon>Pestalotiopsis</taxon>
    </lineage>
</organism>
<evidence type="ECO:0000313" key="7">
    <source>
        <dbReference type="EMBL" id="ETS78384.1"/>
    </source>
</evidence>